<organism evidence="1 2">
    <name type="scientific">Marmota monax</name>
    <name type="common">Woodchuck</name>
    <dbReference type="NCBI Taxonomy" id="9995"/>
    <lineage>
        <taxon>Eukaryota</taxon>
        <taxon>Metazoa</taxon>
        <taxon>Chordata</taxon>
        <taxon>Craniata</taxon>
        <taxon>Vertebrata</taxon>
        <taxon>Euteleostomi</taxon>
        <taxon>Mammalia</taxon>
        <taxon>Eutheria</taxon>
        <taxon>Euarchontoglires</taxon>
        <taxon>Glires</taxon>
        <taxon>Rodentia</taxon>
        <taxon>Sciuromorpha</taxon>
        <taxon>Sciuridae</taxon>
        <taxon>Xerinae</taxon>
        <taxon>Marmotini</taxon>
        <taxon>Marmota</taxon>
    </lineage>
</organism>
<comment type="caution">
    <text evidence="1">The sequence shown here is derived from an EMBL/GenBank/DDBJ whole genome shotgun (WGS) entry which is preliminary data.</text>
</comment>
<name>A0A5E4CA08_MARMO</name>
<feature type="non-terminal residue" evidence="1">
    <location>
        <position position="87"/>
    </location>
</feature>
<evidence type="ECO:0000313" key="2">
    <source>
        <dbReference type="Proteomes" id="UP000335636"/>
    </source>
</evidence>
<dbReference type="Proteomes" id="UP000335636">
    <property type="component" value="Unassembled WGS sequence"/>
</dbReference>
<proteinExistence type="predicted"/>
<reference evidence="1" key="1">
    <citation type="submission" date="2019-04" db="EMBL/GenBank/DDBJ databases">
        <authorList>
            <person name="Alioto T."/>
            <person name="Alioto T."/>
        </authorList>
    </citation>
    <scope>NUCLEOTIDE SEQUENCE [LARGE SCALE GENOMIC DNA]</scope>
</reference>
<evidence type="ECO:0000313" key="1">
    <source>
        <dbReference type="EMBL" id="VTJ78565.1"/>
    </source>
</evidence>
<dbReference type="AlphaFoldDB" id="A0A5E4CA08"/>
<accession>A0A5E4CA08</accession>
<gene>
    <name evidence="1" type="ORF">MONAX_5E010839</name>
</gene>
<keyword evidence="2" id="KW-1185">Reference proteome</keyword>
<sequence length="87" mass="9907">MPAHSLQAINCSLTVHSLCMMEQDLVPEPRPLARYSEREVSGSKSSLLQITVPEKFDKNTNRKDVTETHVTYSITIEEKTYILSLKK</sequence>
<dbReference type="EMBL" id="CABDUW010001090">
    <property type="protein sequence ID" value="VTJ78565.1"/>
    <property type="molecule type" value="Genomic_DNA"/>
</dbReference>
<protein>
    <submittedName>
        <fullName evidence="1">Uncharacterized protein</fullName>
    </submittedName>
</protein>